<comment type="caution">
    <text evidence="5">The sequence shown here is derived from an EMBL/GenBank/DDBJ whole genome shotgun (WGS) entry which is preliminary data.</text>
</comment>
<dbReference type="PANTHER" id="PTHR43198">
    <property type="entry name" value="BIFUNCTIONAL TH2 PROTEIN"/>
    <property type="match status" value="1"/>
</dbReference>
<comment type="catalytic activity">
    <reaction evidence="1">
        <text>thiamine + H2O = 5-(2-hydroxyethyl)-4-methylthiazole + 4-amino-5-hydroxymethyl-2-methylpyrimidine + H(+)</text>
        <dbReference type="Rhea" id="RHEA:17509"/>
        <dbReference type="ChEBI" id="CHEBI:15377"/>
        <dbReference type="ChEBI" id="CHEBI:15378"/>
        <dbReference type="ChEBI" id="CHEBI:16892"/>
        <dbReference type="ChEBI" id="CHEBI:17957"/>
        <dbReference type="ChEBI" id="CHEBI:18385"/>
        <dbReference type="EC" id="3.5.99.2"/>
    </reaction>
</comment>
<dbReference type="GO" id="GO:0009228">
    <property type="term" value="P:thiamine biosynthetic process"/>
    <property type="evidence" value="ECO:0007669"/>
    <property type="project" value="UniProtKB-KW"/>
</dbReference>
<dbReference type="PIRSF" id="PIRSF003170">
    <property type="entry name" value="Pet18p"/>
    <property type="match status" value="1"/>
</dbReference>
<evidence type="ECO:0000256" key="2">
    <source>
        <dbReference type="PIRSR" id="PIRSR003170-1"/>
    </source>
</evidence>
<gene>
    <name evidence="5" type="ORF">J0X15_15300</name>
</gene>
<name>A0A939J7W3_9HYPH</name>
<organism evidence="5 6">
    <name type="scientific">Roseibium limicola</name>
    <dbReference type="NCBI Taxonomy" id="2816037"/>
    <lineage>
        <taxon>Bacteria</taxon>
        <taxon>Pseudomonadati</taxon>
        <taxon>Pseudomonadota</taxon>
        <taxon>Alphaproteobacteria</taxon>
        <taxon>Hyphomicrobiales</taxon>
        <taxon>Stappiaceae</taxon>
        <taxon>Roseibium</taxon>
    </lineage>
</organism>
<accession>A0A939J7W3</accession>
<keyword evidence="6" id="KW-1185">Reference proteome</keyword>
<feature type="binding site" evidence="3">
    <location>
        <position position="154"/>
    </location>
    <ligand>
        <name>substrate</name>
    </ligand>
</feature>
<dbReference type="EMBL" id="JAFLNF010000007">
    <property type="protein sequence ID" value="MBO0346597.1"/>
    <property type="molecule type" value="Genomic_DNA"/>
</dbReference>
<comment type="pathway">
    <text evidence="1">Cofactor biosynthesis; thiamine diphosphate biosynthesis.</text>
</comment>
<comment type="similarity">
    <text evidence="1">Belongs to the TenA family.</text>
</comment>
<comment type="function">
    <text evidence="1">Catalyzes an amino-pyrimidine hydrolysis reaction at the C5' of the pyrimidine moiety of thiamine compounds, a reaction that is part of a thiamine salvage pathway. Thus, catalyzes the conversion of 4-amino-5-aminomethyl-2-methylpyrimidine to 4-amino-5-hydroxymethyl-2-methylpyrimidine (HMP).</text>
</comment>
<evidence type="ECO:0000256" key="3">
    <source>
        <dbReference type="PIRSR" id="PIRSR003170-2"/>
    </source>
</evidence>
<keyword evidence="1" id="KW-0784">Thiamine biosynthesis</keyword>
<keyword evidence="1" id="KW-0378">Hydrolase</keyword>
<dbReference type="SUPFAM" id="SSF48613">
    <property type="entry name" value="Heme oxygenase-like"/>
    <property type="match status" value="1"/>
</dbReference>
<dbReference type="GO" id="GO:0050334">
    <property type="term" value="F:thiaminase activity"/>
    <property type="evidence" value="ECO:0007669"/>
    <property type="project" value="UniProtKB-UniRule"/>
</dbReference>
<dbReference type="Gene3D" id="1.20.910.10">
    <property type="entry name" value="Heme oxygenase-like"/>
    <property type="match status" value="1"/>
</dbReference>
<sequence length="235" mass="26442">MALAPTLTFQDHRLQTPSARFSDWLVSCTGSSWAAATEHAFTRAIGDDAMPDAAYVRYLIEDYTFITDLASTIGYLVAKAPTMRSKSRLSAFLALLTSEENNYFERSFAALDVPETVYRAAAQGPVTREFSRLLLESSGKGTYAEGLACLLCAEWVYLTWGLREAKKPRPKAFYLAEWIDLHAVQGFQDFVNWLREEMDEVGSSLTEAQQQQVAQHFQEMCRLEVSFFDAVWAAS</sequence>
<dbReference type="GO" id="GO:0005829">
    <property type="term" value="C:cytosol"/>
    <property type="evidence" value="ECO:0007669"/>
    <property type="project" value="TreeGrafter"/>
</dbReference>
<dbReference type="InterPro" id="IPR050967">
    <property type="entry name" value="Thiamine_Salvage_TenA"/>
</dbReference>
<dbReference type="CDD" id="cd19358">
    <property type="entry name" value="TenA_E_Spr0628-like"/>
    <property type="match status" value="1"/>
</dbReference>
<protein>
    <recommendedName>
        <fullName evidence="1">Aminopyrimidine aminohydrolase</fullName>
        <ecNumber evidence="1">3.5.99.2</ecNumber>
    </recommendedName>
</protein>
<dbReference type="AlphaFoldDB" id="A0A939J7W3"/>
<evidence type="ECO:0000313" key="6">
    <source>
        <dbReference type="Proteomes" id="UP000664779"/>
    </source>
</evidence>
<proteinExistence type="inferred from homology"/>
<feature type="active site" description="Proton donor" evidence="2">
    <location>
        <position position="224"/>
    </location>
</feature>
<dbReference type="InterPro" id="IPR026285">
    <property type="entry name" value="TenA_E"/>
</dbReference>
<feature type="binding site" evidence="3">
    <location>
        <position position="100"/>
    </location>
    <ligand>
        <name>substrate</name>
    </ligand>
</feature>
<feature type="domain" description="Thiaminase-2/PQQC" evidence="4">
    <location>
        <begin position="33"/>
        <end position="232"/>
    </location>
</feature>
<dbReference type="InterPro" id="IPR016084">
    <property type="entry name" value="Haem_Oase-like_multi-hlx"/>
</dbReference>
<evidence type="ECO:0000259" key="4">
    <source>
        <dbReference type="Pfam" id="PF03070"/>
    </source>
</evidence>
<dbReference type="EC" id="3.5.99.2" evidence="1"/>
<dbReference type="InterPro" id="IPR004305">
    <property type="entry name" value="Thiaminase-2/PQQC"/>
</dbReference>
<dbReference type="RefSeq" id="WP_206942543.1">
    <property type="nucleotide sequence ID" value="NZ_JAFLNF010000007.1"/>
</dbReference>
<dbReference type="Pfam" id="PF03070">
    <property type="entry name" value="TENA_THI-4"/>
    <property type="match status" value="1"/>
</dbReference>
<evidence type="ECO:0000256" key="1">
    <source>
        <dbReference type="PIRNR" id="PIRNR003170"/>
    </source>
</evidence>
<dbReference type="Proteomes" id="UP000664779">
    <property type="component" value="Unassembled WGS sequence"/>
</dbReference>
<feature type="binding site" evidence="3">
    <location>
        <position position="62"/>
    </location>
    <ligand>
        <name>substrate</name>
    </ligand>
</feature>
<dbReference type="PANTHER" id="PTHR43198:SF2">
    <property type="entry name" value="SI:CH1073-67J19.1-RELATED"/>
    <property type="match status" value="1"/>
</dbReference>
<evidence type="ECO:0000313" key="5">
    <source>
        <dbReference type="EMBL" id="MBO0346597.1"/>
    </source>
</evidence>
<comment type="catalytic activity">
    <reaction evidence="1">
        <text>4-amino-5-aminomethyl-2-methylpyrimidine + H2O = 4-amino-5-hydroxymethyl-2-methylpyrimidine + NH4(+)</text>
        <dbReference type="Rhea" id="RHEA:31799"/>
        <dbReference type="ChEBI" id="CHEBI:15377"/>
        <dbReference type="ChEBI" id="CHEBI:16892"/>
        <dbReference type="ChEBI" id="CHEBI:28938"/>
        <dbReference type="ChEBI" id="CHEBI:63416"/>
        <dbReference type="EC" id="3.5.99.2"/>
    </reaction>
</comment>
<reference evidence="5" key="1">
    <citation type="submission" date="2021-03" db="EMBL/GenBank/DDBJ databases">
        <title>Roseibium sp. CAU 1637 isolated from Incheon.</title>
        <authorList>
            <person name="Kim W."/>
        </authorList>
    </citation>
    <scope>NUCLEOTIDE SEQUENCE</scope>
    <source>
        <strain evidence="5">CAU 1637</strain>
    </source>
</reference>